<proteinExistence type="predicted"/>
<feature type="region of interest" description="Disordered" evidence="1">
    <location>
        <begin position="1"/>
        <end position="30"/>
    </location>
</feature>
<evidence type="ECO:0000313" key="2">
    <source>
        <dbReference type="EMBL" id="MPC57119.1"/>
    </source>
</evidence>
<dbReference type="EMBL" id="VSRR010014519">
    <property type="protein sequence ID" value="MPC57119.1"/>
    <property type="molecule type" value="Genomic_DNA"/>
</dbReference>
<accession>A0A5B7GHS3</accession>
<dbReference type="AlphaFoldDB" id="A0A5B7GHS3"/>
<protein>
    <submittedName>
        <fullName evidence="2">Uncharacterized protein</fullName>
    </submittedName>
</protein>
<comment type="caution">
    <text evidence="2">The sequence shown here is derived from an EMBL/GenBank/DDBJ whole genome shotgun (WGS) entry which is preliminary data.</text>
</comment>
<evidence type="ECO:0000313" key="3">
    <source>
        <dbReference type="Proteomes" id="UP000324222"/>
    </source>
</evidence>
<organism evidence="2 3">
    <name type="scientific">Portunus trituberculatus</name>
    <name type="common">Swimming crab</name>
    <name type="synonym">Neptunus trituberculatus</name>
    <dbReference type="NCBI Taxonomy" id="210409"/>
    <lineage>
        <taxon>Eukaryota</taxon>
        <taxon>Metazoa</taxon>
        <taxon>Ecdysozoa</taxon>
        <taxon>Arthropoda</taxon>
        <taxon>Crustacea</taxon>
        <taxon>Multicrustacea</taxon>
        <taxon>Malacostraca</taxon>
        <taxon>Eumalacostraca</taxon>
        <taxon>Eucarida</taxon>
        <taxon>Decapoda</taxon>
        <taxon>Pleocyemata</taxon>
        <taxon>Brachyura</taxon>
        <taxon>Eubrachyura</taxon>
        <taxon>Portunoidea</taxon>
        <taxon>Portunidae</taxon>
        <taxon>Portuninae</taxon>
        <taxon>Portunus</taxon>
    </lineage>
</organism>
<dbReference type="Proteomes" id="UP000324222">
    <property type="component" value="Unassembled WGS sequence"/>
</dbReference>
<sequence>MATPNPAQSPSREGTRNVPRSDSSLDNDPKCLDTSLNFSYINFCNICRYPKAEVPLVFCFCQLRGPEEVLC</sequence>
<reference evidence="2 3" key="1">
    <citation type="submission" date="2019-05" db="EMBL/GenBank/DDBJ databases">
        <title>Another draft genome of Portunus trituberculatus and its Hox gene families provides insights of decapod evolution.</title>
        <authorList>
            <person name="Jeong J.-H."/>
            <person name="Song I."/>
            <person name="Kim S."/>
            <person name="Choi T."/>
            <person name="Kim D."/>
            <person name="Ryu S."/>
            <person name="Kim W."/>
        </authorList>
    </citation>
    <scope>NUCLEOTIDE SEQUENCE [LARGE SCALE GENOMIC DNA]</scope>
    <source>
        <tissue evidence="2">Muscle</tissue>
    </source>
</reference>
<gene>
    <name evidence="2" type="ORF">E2C01_051093</name>
</gene>
<name>A0A5B7GHS3_PORTR</name>
<evidence type="ECO:0000256" key="1">
    <source>
        <dbReference type="SAM" id="MobiDB-lite"/>
    </source>
</evidence>
<keyword evidence="3" id="KW-1185">Reference proteome</keyword>
<feature type="compositionally biased region" description="Polar residues" evidence="1">
    <location>
        <begin position="1"/>
        <end position="26"/>
    </location>
</feature>